<protein>
    <submittedName>
        <fullName evidence="2">Uncharacterized protein</fullName>
    </submittedName>
</protein>
<dbReference type="AlphaFoldDB" id="A0A8T2YA62"/>
<evidence type="ECO:0000256" key="1">
    <source>
        <dbReference type="SAM" id="MobiDB-lite"/>
    </source>
</evidence>
<organism evidence="2 3">
    <name type="scientific">Populus deltoides</name>
    <name type="common">Eastern poplar</name>
    <name type="synonym">Eastern cottonwood</name>
    <dbReference type="NCBI Taxonomy" id="3696"/>
    <lineage>
        <taxon>Eukaryota</taxon>
        <taxon>Viridiplantae</taxon>
        <taxon>Streptophyta</taxon>
        <taxon>Embryophyta</taxon>
        <taxon>Tracheophyta</taxon>
        <taxon>Spermatophyta</taxon>
        <taxon>Magnoliopsida</taxon>
        <taxon>eudicotyledons</taxon>
        <taxon>Gunneridae</taxon>
        <taxon>Pentapetalae</taxon>
        <taxon>rosids</taxon>
        <taxon>fabids</taxon>
        <taxon>Malpighiales</taxon>
        <taxon>Salicaceae</taxon>
        <taxon>Saliceae</taxon>
        <taxon>Populus</taxon>
    </lineage>
</organism>
<gene>
    <name evidence="2" type="ORF">H0E87_016695</name>
</gene>
<dbReference type="Proteomes" id="UP000807159">
    <property type="component" value="Chromosome 8"/>
</dbReference>
<sequence length="143" mass="15971">MRRSRSLMQKPARYKEQIKNTRPGPAQEAVKSRAIEGSWAEENGGCHFLLGVMKCNGLHLLKFNARVMLYKLDLYIVNCLNGLCDRFILLPDRFVVALEDGMLTLRYLFALVAPKGAWFQAGGAICVINSGTLQPTCPKRGRG</sequence>
<evidence type="ECO:0000313" key="3">
    <source>
        <dbReference type="Proteomes" id="UP000807159"/>
    </source>
</evidence>
<dbReference type="EMBL" id="JACEGQ020000008">
    <property type="protein sequence ID" value="KAH8502025.1"/>
    <property type="molecule type" value="Genomic_DNA"/>
</dbReference>
<accession>A0A8T2YA62</accession>
<evidence type="ECO:0000313" key="2">
    <source>
        <dbReference type="EMBL" id="KAH8502025.1"/>
    </source>
</evidence>
<comment type="caution">
    <text evidence="2">The sequence shown here is derived from an EMBL/GenBank/DDBJ whole genome shotgun (WGS) entry which is preliminary data.</text>
</comment>
<reference evidence="2" key="1">
    <citation type="journal article" date="2021" name="J. Hered.">
        <title>Genome Assembly of Salicaceae Populus deltoides (Eastern Cottonwood) I-69 Based on Nanopore Sequencing and Hi-C Technologies.</title>
        <authorList>
            <person name="Bai S."/>
            <person name="Wu H."/>
            <person name="Zhang J."/>
            <person name="Pan Z."/>
            <person name="Zhao W."/>
            <person name="Li Z."/>
            <person name="Tong C."/>
        </authorList>
    </citation>
    <scope>NUCLEOTIDE SEQUENCE</scope>
    <source>
        <tissue evidence="2">Leaf</tissue>
    </source>
</reference>
<name>A0A8T2YA62_POPDE</name>
<feature type="region of interest" description="Disordered" evidence="1">
    <location>
        <begin position="1"/>
        <end position="26"/>
    </location>
</feature>
<keyword evidence="3" id="KW-1185">Reference proteome</keyword>
<proteinExistence type="predicted"/>